<dbReference type="RefSeq" id="WP_044515331.1">
    <property type="nucleotide sequence ID" value="NZ_HG322951.1"/>
</dbReference>
<dbReference type="GO" id="GO:0008218">
    <property type="term" value="P:bioluminescence"/>
    <property type="evidence" value="ECO:0007669"/>
    <property type="project" value="InterPro"/>
</dbReference>
<name>A0A7X6RZL2_9MYCO</name>
<comment type="caution">
    <text evidence="2">The sequence shown here is derived from an EMBL/GenBank/DDBJ whole genome shotgun (WGS) entry which is preliminary data.</text>
</comment>
<evidence type="ECO:0000256" key="1">
    <source>
        <dbReference type="ARBA" id="ARBA00022857"/>
    </source>
</evidence>
<protein>
    <submittedName>
        <fullName evidence="2">Long-chain-fatty-acyl-CoA reductase</fullName>
    </submittedName>
</protein>
<dbReference type="InterPro" id="IPR016161">
    <property type="entry name" value="Ald_DH/histidinol_DH"/>
</dbReference>
<dbReference type="SUPFAM" id="SSF53720">
    <property type="entry name" value="ALDH-like"/>
    <property type="match status" value="1"/>
</dbReference>
<proteinExistence type="predicted"/>
<dbReference type="Proteomes" id="UP000518188">
    <property type="component" value="Unassembled WGS sequence"/>
</dbReference>
<dbReference type="GO" id="GO:0003995">
    <property type="term" value="F:acyl-CoA dehydrogenase activity"/>
    <property type="evidence" value="ECO:0007669"/>
    <property type="project" value="InterPro"/>
</dbReference>
<reference evidence="2 3" key="1">
    <citation type="submission" date="2020-04" db="EMBL/GenBank/DDBJ databases">
        <title>MicrobeNet Type strains.</title>
        <authorList>
            <person name="Nicholson A.C."/>
        </authorList>
    </citation>
    <scope>NUCLEOTIDE SEQUENCE [LARGE SCALE GENOMIC DNA]</scope>
    <source>
        <strain evidence="2 3">ATCC 700731</strain>
    </source>
</reference>
<keyword evidence="1" id="KW-0521">NADP</keyword>
<evidence type="ECO:0000313" key="2">
    <source>
        <dbReference type="EMBL" id="NKZ14766.1"/>
    </source>
</evidence>
<dbReference type="AlphaFoldDB" id="A0A7X6RZL2"/>
<gene>
    <name evidence="2" type="ORF">HGA11_27660</name>
</gene>
<sequence length="490" mass="53439">MSAAYAVPLVLRGELITDDLVSFGTRSGAAEFEAPDMYRIVDRLPLSSPAQMADLYELSFDEILDVLEALGDALAFDTNPHLQQAYEAALVANVLPARMLENSYRVLQPLFSRPNVLEVADSEVGLDYLNGWVPRRLADGREVRVRAFGARTVHIPAGNGGLVSAVTVLRSVITRSDAIIKAPSNDPLTAVAIARTLAEVAPGHPITRHLSVGYWKGGDVEVEEALYRPEHIEKIVAWGGLASVKHVTRYIQPGLELISLDPKRSATIIGGEAFADETTMREVARAAAVDIGVANQEGCANARVIYVLSGTDEAGVDTANRFGEMIYQELTALPEFVSTAPRYPNRDLLEYVESSRLTEDFYRVFGGRNREGAIIVSQFDSQVDYSSMLSGRVANVVPVDSIDKVTEAVNSYTQTIGIYPESLKRRLRDTLGLFGAQRLTTLGYACSVPIAAPQDGIEPIRRMCKWIVEESCDPDAVTPLWRLAAAGREA</sequence>
<dbReference type="EMBL" id="JAAXPJ010000014">
    <property type="protein sequence ID" value="NKZ14766.1"/>
    <property type="molecule type" value="Genomic_DNA"/>
</dbReference>
<dbReference type="InterPro" id="IPR008670">
    <property type="entry name" value="CoA_reduct_LuxC"/>
</dbReference>
<evidence type="ECO:0000313" key="3">
    <source>
        <dbReference type="Proteomes" id="UP000518188"/>
    </source>
</evidence>
<accession>A0A7X6RZL2</accession>
<dbReference type="Pfam" id="PF05893">
    <property type="entry name" value="LuxC"/>
    <property type="match status" value="1"/>
</dbReference>
<organism evidence="2 3">
    <name type="scientific">Mycolicibacterium septicum DSM 44393</name>
    <dbReference type="NCBI Taxonomy" id="1341646"/>
    <lineage>
        <taxon>Bacteria</taxon>
        <taxon>Bacillati</taxon>
        <taxon>Actinomycetota</taxon>
        <taxon>Actinomycetes</taxon>
        <taxon>Mycobacteriales</taxon>
        <taxon>Mycobacteriaceae</taxon>
        <taxon>Mycolicibacterium</taxon>
    </lineage>
</organism>